<dbReference type="EMBL" id="JAKGSI010000001">
    <property type="protein sequence ID" value="MCF4006129.1"/>
    <property type="molecule type" value="Genomic_DNA"/>
</dbReference>
<dbReference type="InterPro" id="IPR032689">
    <property type="entry name" value="TraG-D_C"/>
</dbReference>
<sequence length="577" mass="62282">MARKQTRNTPVFDGEMLAMMAFLGLVVVIALGLVGGAVAENLAGRGNVPLNPLALAKGLIAGTYSWTAPMTVGVVVLVVIAAAIGGVVAVGVARRELKGDSEIRQAQRTLHSSQAVSSLSKKQVSAQTTKLLGETVSSDWPGFQFAHVAGRPKQGLFSGAEDLFLIIFGPRMGKTTTQVIPAIIDAPGVVVTTSNKPDIVDDTIRYRTGKGVVWVFDPQRITMSADQPFWYVDLLDMIRGDKDLMDAKAARLADIFCCAARGATSGGGTDTYWVDMGKNLLAYYLLAATIDERPITDVFMWIMDPDNHDPEAILAAHEEFTQLADALSAIYRLPEQTRGGIFSQAQQMASPLGRIEAKKWITPRPGATKFDAAAFVRSTGDTLYVLSKEGADNAAALTTALVALVMSEAERYGEEHGGRLPVPLLAALDEAANVVTWPELPALYSHYGSRSIIIMTILQSYAQGVKVWGKEGMEALWSAAAILLYGGGVRDKEMLEKMESLVGRVDEETFSQSYSSQGRSTSSSLREKTILTVSDLASLPRGKAVLFAATRAPQIVELDPWWERDWPDEVKALVGKE</sequence>
<organism evidence="8 9">
    <name type="scientific">Corynebacterium uropygiale</name>
    <dbReference type="NCBI Taxonomy" id="1775911"/>
    <lineage>
        <taxon>Bacteria</taxon>
        <taxon>Bacillati</taxon>
        <taxon>Actinomycetota</taxon>
        <taxon>Actinomycetes</taxon>
        <taxon>Mycobacteriales</taxon>
        <taxon>Corynebacteriaceae</taxon>
        <taxon>Corynebacterium</taxon>
    </lineage>
</organism>
<comment type="subcellular location">
    <subcellularLocation>
        <location evidence="1">Cell membrane</location>
        <topology evidence="1">Multi-pass membrane protein</topology>
    </subcellularLocation>
</comment>
<dbReference type="InterPro" id="IPR051539">
    <property type="entry name" value="T4SS-coupling_protein"/>
</dbReference>
<evidence type="ECO:0000256" key="1">
    <source>
        <dbReference type="ARBA" id="ARBA00004651"/>
    </source>
</evidence>
<keyword evidence="5 6" id="KW-0472">Membrane</keyword>
<dbReference type="SUPFAM" id="SSF52540">
    <property type="entry name" value="P-loop containing nucleoside triphosphate hydrolases"/>
    <property type="match status" value="1"/>
</dbReference>
<gene>
    <name evidence="8" type="ORF">L1O03_02915</name>
</gene>
<evidence type="ECO:0000256" key="3">
    <source>
        <dbReference type="ARBA" id="ARBA00022692"/>
    </source>
</evidence>
<keyword evidence="2" id="KW-1003">Cell membrane</keyword>
<accession>A0A9X1QMQ1</accession>
<keyword evidence="9" id="KW-1185">Reference proteome</keyword>
<dbReference type="PANTHER" id="PTHR37937:SF1">
    <property type="entry name" value="CONJUGATIVE TRANSFER: DNA TRANSPORT"/>
    <property type="match status" value="1"/>
</dbReference>
<evidence type="ECO:0000313" key="8">
    <source>
        <dbReference type="EMBL" id="MCF4006129.1"/>
    </source>
</evidence>
<evidence type="ECO:0000256" key="6">
    <source>
        <dbReference type="SAM" id="Phobius"/>
    </source>
</evidence>
<feature type="transmembrane region" description="Helical" evidence="6">
    <location>
        <begin position="63"/>
        <end position="93"/>
    </location>
</feature>
<dbReference type="Proteomes" id="UP001139336">
    <property type="component" value="Unassembled WGS sequence"/>
</dbReference>
<protein>
    <submittedName>
        <fullName evidence="8">TraM recognition domain-containing protein</fullName>
    </submittedName>
</protein>
<evidence type="ECO:0000256" key="2">
    <source>
        <dbReference type="ARBA" id="ARBA00022475"/>
    </source>
</evidence>
<dbReference type="RefSeq" id="WP_236117904.1">
    <property type="nucleotide sequence ID" value="NZ_JAKGSI010000001.1"/>
</dbReference>
<dbReference type="Gene3D" id="3.40.50.300">
    <property type="entry name" value="P-loop containing nucleotide triphosphate hydrolases"/>
    <property type="match status" value="1"/>
</dbReference>
<evidence type="ECO:0000256" key="4">
    <source>
        <dbReference type="ARBA" id="ARBA00022989"/>
    </source>
</evidence>
<evidence type="ECO:0000256" key="5">
    <source>
        <dbReference type="ARBA" id="ARBA00023136"/>
    </source>
</evidence>
<dbReference type="PANTHER" id="PTHR37937">
    <property type="entry name" value="CONJUGATIVE TRANSFER: DNA TRANSPORT"/>
    <property type="match status" value="1"/>
</dbReference>
<dbReference type="AlphaFoldDB" id="A0A9X1QMQ1"/>
<feature type="domain" description="TraD/TraG TraM recognition site" evidence="7">
    <location>
        <begin position="423"/>
        <end position="541"/>
    </location>
</feature>
<proteinExistence type="predicted"/>
<dbReference type="Pfam" id="PF12696">
    <property type="entry name" value="TraG-D_C"/>
    <property type="match status" value="1"/>
</dbReference>
<keyword evidence="4 6" id="KW-1133">Transmembrane helix</keyword>
<dbReference type="CDD" id="cd01127">
    <property type="entry name" value="TrwB_TraG_TraD_VirD4"/>
    <property type="match status" value="1"/>
</dbReference>
<evidence type="ECO:0000259" key="7">
    <source>
        <dbReference type="Pfam" id="PF12696"/>
    </source>
</evidence>
<keyword evidence="3 6" id="KW-0812">Transmembrane</keyword>
<dbReference type="InterPro" id="IPR027417">
    <property type="entry name" value="P-loop_NTPase"/>
</dbReference>
<reference evidence="8" key="1">
    <citation type="submission" date="2022-01" db="EMBL/GenBank/DDBJ databases">
        <title>Corynebacterium sp. nov isolated from isolated from the feces of the greater white-fronted geese (Anser albifrons) at Poyang Lake, PR China.</title>
        <authorList>
            <person name="Liu Q."/>
        </authorList>
    </citation>
    <scope>NUCLEOTIDE SEQUENCE</scope>
    <source>
        <strain evidence="8">JCM 32435</strain>
    </source>
</reference>
<dbReference type="GO" id="GO:0005886">
    <property type="term" value="C:plasma membrane"/>
    <property type="evidence" value="ECO:0007669"/>
    <property type="project" value="UniProtKB-SubCell"/>
</dbReference>
<name>A0A9X1QMQ1_9CORY</name>
<comment type="caution">
    <text evidence="8">The sequence shown here is derived from an EMBL/GenBank/DDBJ whole genome shotgun (WGS) entry which is preliminary data.</text>
</comment>
<evidence type="ECO:0000313" key="9">
    <source>
        <dbReference type="Proteomes" id="UP001139336"/>
    </source>
</evidence>